<organism evidence="13 14">
    <name type="scientific">PS1 clade bacterium</name>
    <dbReference type="NCBI Taxonomy" id="2175152"/>
    <lineage>
        <taxon>Bacteria</taxon>
        <taxon>Pseudomonadati</taxon>
        <taxon>Pseudomonadota</taxon>
        <taxon>Alphaproteobacteria</taxon>
        <taxon>PS1 clade</taxon>
    </lineage>
</organism>
<feature type="non-terminal residue" evidence="13">
    <location>
        <position position="1"/>
    </location>
</feature>
<protein>
    <recommendedName>
        <fullName evidence="3">Methionine--tRNA ligase</fullName>
        <ecNumber evidence="2">6.1.1.10</ecNumber>
    </recommendedName>
    <alternativeName>
        <fullName evidence="9">Methionyl-tRNA synthetase</fullName>
    </alternativeName>
</protein>
<feature type="domain" description="Methionyl-tRNA synthetase anticodon-binding" evidence="12">
    <location>
        <begin position="356"/>
        <end position="490"/>
    </location>
</feature>
<reference evidence="13" key="1">
    <citation type="submission" date="2020-10" db="EMBL/GenBank/DDBJ databases">
        <title>Microbiome of the Black Sea water column analyzed by genome centric metagenomics.</title>
        <authorList>
            <person name="Cabello-Yeves P.J."/>
            <person name="Callieri C."/>
            <person name="Picazo A."/>
            <person name="Mehrshad M."/>
            <person name="Haro-Moreno J.M."/>
            <person name="Roda-Garcia J."/>
            <person name="Dzembekova N."/>
            <person name="Slabakova V."/>
            <person name="Slabakova N."/>
            <person name="Moncheva S."/>
            <person name="Rodriguez-Valera F."/>
        </authorList>
    </citation>
    <scope>NUCLEOTIDE SEQUENCE</scope>
    <source>
        <strain evidence="13">BS307-5m-G5</strain>
    </source>
</reference>
<evidence type="ECO:0000256" key="4">
    <source>
        <dbReference type="ARBA" id="ARBA00022598"/>
    </source>
</evidence>
<dbReference type="PANTHER" id="PTHR43326:SF1">
    <property type="entry name" value="METHIONINE--TRNA LIGASE, MITOCHONDRIAL"/>
    <property type="match status" value="1"/>
</dbReference>
<name>A0A937L305_9PROT</name>
<dbReference type="PANTHER" id="PTHR43326">
    <property type="entry name" value="METHIONYL-TRNA SYNTHETASE"/>
    <property type="match status" value="1"/>
</dbReference>
<evidence type="ECO:0000256" key="6">
    <source>
        <dbReference type="ARBA" id="ARBA00022840"/>
    </source>
</evidence>
<dbReference type="InterPro" id="IPR041872">
    <property type="entry name" value="Anticodon_Met"/>
</dbReference>
<feature type="domain" description="Methionyl/Leucyl tRNA synthetase" evidence="11">
    <location>
        <begin position="1"/>
        <end position="343"/>
    </location>
</feature>
<dbReference type="InterPro" id="IPR015413">
    <property type="entry name" value="Methionyl/Leucyl_tRNA_Synth"/>
</dbReference>
<dbReference type="InterPro" id="IPR009080">
    <property type="entry name" value="tRNAsynth_Ia_anticodon-bd"/>
</dbReference>
<proteinExistence type="inferred from homology"/>
<keyword evidence="5 10" id="KW-0547">Nucleotide-binding</keyword>
<dbReference type="NCBIfam" id="TIGR00398">
    <property type="entry name" value="metG"/>
    <property type="match status" value="1"/>
</dbReference>
<dbReference type="InterPro" id="IPR023457">
    <property type="entry name" value="Met-tRNA_synth_2"/>
</dbReference>
<accession>A0A937L305</accession>
<dbReference type="InterPro" id="IPR014729">
    <property type="entry name" value="Rossmann-like_a/b/a_fold"/>
</dbReference>
<dbReference type="InterPro" id="IPR014758">
    <property type="entry name" value="Met-tRNA_synth"/>
</dbReference>
<comment type="function">
    <text evidence="1">Is required not only for elongation of protein synthesis but also for the initiation of all mRNA translation through initiator tRNA(fMet) aminoacylation.</text>
</comment>
<dbReference type="CDD" id="cd07957">
    <property type="entry name" value="Anticodon_Ia_Met"/>
    <property type="match status" value="1"/>
</dbReference>
<dbReference type="FunFam" id="2.170.220.10:FF:000002">
    <property type="entry name" value="Methionine--tRNA ligase"/>
    <property type="match status" value="1"/>
</dbReference>
<dbReference type="Gene3D" id="2.170.220.10">
    <property type="match status" value="1"/>
</dbReference>
<keyword evidence="4 10" id="KW-0436">Ligase</keyword>
<dbReference type="Pfam" id="PF19303">
    <property type="entry name" value="Anticodon_3"/>
    <property type="match status" value="1"/>
</dbReference>
<dbReference type="GO" id="GO:0005524">
    <property type="term" value="F:ATP binding"/>
    <property type="evidence" value="ECO:0007669"/>
    <property type="project" value="UniProtKB-KW"/>
</dbReference>
<evidence type="ECO:0000256" key="3">
    <source>
        <dbReference type="ARBA" id="ARBA00018753"/>
    </source>
</evidence>
<dbReference type="EMBL" id="JADHOK010000046">
    <property type="protein sequence ID" value="MBL6761891.1"/>
    <property type="molecule type" value="Genomic_DNA"/>
</dbReference>
<dbReference type="PRINTS" id="PR01041">
    <property type="entry name" value="TRNASYNTHMET"/>
</dbReference>
<evidence type="ECO:0000313" key="13">
    <source>
        <dbReference type="EMBL" id="MBL6761891.1"/>
    </source>
</evidence>
<evidence type="ECO:0000256" key="5">
    <source>
        <dbReference type="ARBA" id="ARBA00022741"/>
    </source>
</evidence>
<gene>
    <name evidence="13" type="ORF">ISQ19_04255</name>
</gene>
<dbReference type="AlphaFoldDB" id="A0A937L305"/>
<sequence length="502" mass="56071">HAYEIMATDAIARYHRLNGENVYFSTGTDDHGQKMLQTAREQGKTAQLLADELTPAFRDMATALNCSHDDFIRTSEPRHHASVSDLWQRIAGNGRDDIYKDSYKGWYSVRDEAFYAEDELIEGADGEKLSPQGTPVEWLEEDSYFFRLSAYEDRLLAHFEAHPDFLMPQSRRNEIVSFIKGGLKDLSISRSAFDWGVPVPGDDKHVMYVWMDALTNYLSVLGFPNRDGRYADFWPCNLHVIGKDITRFHTIYWPAFLMAADLPLPQQVFAHGFLTVKGEKMSKSLGNVLDPMVLAEHYGVDALRYFFLREVPFGRDGSFSDEAIVNRVNADLANDIGNLAQRSLSMIAKNCEAALPQPQEFSAEDEAVLALFDGLKARADAAMQGHELHNYLTLVMEAVSEANRYFAAEEPWALKKDNPARMGTVLYITAELVRQAAILLQPVIPDGAAKLLDLLAVDKGKRDFAALGAENRLAPGMALPTPQGVFPRLSPMEEPGETAADA</sequence>
<dbReference type="GO" id="GO:0004825">
    <property type="term" value="F:methionine-tRNA ligase activity"/>
    <property type="evidence" value="ECO:0007669"/>
    <property type="project" value="UniProtKB-EC"/>
</dbReference>
<evidence type="ECO:0000256" key="10">
    <source>
        <dbReference type="RuleBase" id="RU363039"/>
    </source>
</evidence>
<dbReference type="HAMAP" id="MF_01228">
    <property type="entry name" value="Met_tRNA_synth_type2"/>
    <property type="match status" value="1"/>
</dbReference>
<keyword evidence="6 10" id="KW-0067">ATP-binding</keyword>
<evidence type="ECO:0000313" key="14">
    <source>
        <dbReference type="Proteomes" id="UP000785783"/>
    </source>
</evidence>
<dbReference type="SUPFAM" id="SSF47323">
    <property type="entry name" value="Anticodon-binding domain of a subclass of class I aminoacyl-tRNA synthetases"/>
    <property type="match status" value="1"/>
</dbReference>
<evidence type="ECO:0000256" key="9">
    <source>
        <dbReference type="ARBA" id="ARBA00030904"/>
    </source>
</evidence>
<dbReference type="Proteomes" id="UP000785783">
    <property type="component" value="Unassembled WGS sequence"/>
</dbReference>
<dbReference type="SUPFAM" id="SSF52374">
    <property type="entry name" value="Nucleotidylyl transferase"/>
    <property type="match status" value="1"/>
</dbReference>
<evidence type="ECO:0000259" key="11">
    <source>
        <dbReference type="Pfam" id="PF09334"/>
    </source>
</evidence>
<evidence type="ECO:0000256" key="2">
    <source>
        <dbReference type="ARBA" id="ARBA00012838"/>
    </source>
</evidence>
<dbReference type="Gene3D" id="3.40.50.620">
    <property type="entry name" value="HUPs"/>
    <property type="match status" value="1"/>
</dbReference>
<dbReference type="EC" id="6.1.1.10" evidence="2"/>
<dbReference type="NCBIfam" id="NF008900">
    <property type="entry name" value="PRK12267.1"/>
    <property type="match status" value="1"/>
</dbReference>
<dbReference type="Gene3D" id="1.10.730.10">
    <property type="entry name" value="Isoleucyl-tRNA Synthetase, Domain 1"/>
    <property type="match status" value="1"/>
</dbReference>
<evidence type="ECO:0000256" key="8">
    <source>
        <dbReference type="ARBA" id="ARBA00023146"/>
    </source>
</evidence>
<evidence type="ECO:0000256" key="1">
    <source>
        <dbReference type="ARBA" id="ARBA00003314"/>
    </source>
</evidence>
<dbReference type="InterPro" id="IPR033911">
    <property type="entry name" value="MetRS_core"/>
</dbReference>
<evidence type="ECO:0000259" key="12">
    <source>
        <dbReference type="Pfam" id="PF19303"/>
    </source>
</evidence>
<dbReference type="CDD" id="cd00814">
    <property type="entry name" value="MetRS_core"/>
    <property type="match status" value="1"/>
</dbReference>
<comment type="caution">
    <text evidence="13">The sequence shown here is derived from an EMBL/GenBank/DDBJ whole genome shotgun (WGS) entry which is preliminary data.</text>
</comment>
<keyword evidence="7 10" id="KW-0648">Protein biosynthesis</keyword>
<keyword evidence="8 10" id="KW-0030">Aminoacyl-tRNA synthetase</keyword>
<dbReference type="Pfam" id="PF09334">
    <property type="entry name" value="tRNA-synt_1g"/>
    <property type="match status" value="1"/>
</dbReference>
<dbReference type="GO" id="GO:0006431">
    <property type="term" value="P:methionyl-tRNA aminoacylation"/>
    <property type="evidence" value="ECO:0007669"/>
    <property type="project" value="InterPro"/>
</dbReference>
<evidence type="ECO:0000256" key="7">
    <source>
        <dbReference type="ARBA" id="ARBA00022917"/>
    </source>
</evidence>
<comment type="similarity">
    <text evidence="10">Belongs to the class-I aminoacyl-tRNA synthetase family.</text>
</comment>